<keyword evidence="2" id="KW-1185">Reference proteome</keyword>
<dbReference type="Gene3D" id="3.30.460.10">
    <property type="entry name" value="Beta Polymerase, domain 2"/>
    <property type="match status" value="1"/>
</dbReference>
<proteinExistence type="predicted"/>
<protein>
    <submittedName>
        <fullName evidence="1">Aminoglycoside 6-adenylyltransferase</fullName>
    </submittedName>
</protein>
<dbReference type="SUPFAM" id="SSF81631">
    <property type="entry name" value="PAP/OAS1 substrate-binding domain"/>
    <property type="match status" value="1"/>
</dbReference>
<reference evidence="1" key="1">
    <citation type="submission" date="2021-04" db="EMBL/GenBank/DDBJ databases">
        <title>Isolation and polyphasic classification of algal microorganism.</title>
        <authorList>
            <person name="Wang S."/>
        </authorList>
    </citation>
    <scope>NUCLEOTIDE SEQUENCE</scope>
    <source>
        <strain evidence="1">720a</strain>
    </source>
</reference>
<organism evidence="1 2">
    <name type="scientific">Virgibacillus salarius</name>
    <dbReference type="NCBI Taxonomy" id="447199"/>
    <lineage>
        <taxon>Bacteria</taxon>
        <taxon>Bacillati</taxon>
        <taxon>Bacillota</taxon>
        <taxon>Bacilli</taxon>
        <taxon>Bacillales</taxon>
        <taxon>Bacillaceae</taxon>
        <taxon>Virgibacillus</taxon>
    </lineage>
</organism>
<dbReference type="Proteomes" id="UP000675284">
    <property type="component" value="Unassembled WGS sequence"/>
</dbReference>
<dbReference type="SUPFAM" id="SSF81301">
    <property type="entry name" value="Nucleotidyltransferase"/>
    <property type="match status" value="1"/>
</dbReference>
<dbReference type="RefSeq" id="WP_026680059.1">
    <property type="nucleotide sequence ID" value="NZ_BAAACY010000084.1"/>
</dbReference>
<gene>
    <name evidence="1" type="ORF">KCX74_01525</name>
</gene>
<dbReference type="InterPro" id="IPR043519">
    <property type="entry name" value="NT_sf"/>
</dbReference>
<accession>A0A941I8R0</accession>
<dbReference type="AlphaFoldDB" id="A0A941I8R0"/>
<dbReference type="Pfam" id="PF04439">
    <property type="entry name" value="Adenyl_transf"/>
    <property type="match status" value="1"/>
</dbReference>
<evidence type="ECO:0000313" key="1">
    <source>
        <dbReference type="EMBL" id="MBR7794718.1"/>
    </source>
</evidence>
<comment type="caution">
    <text evidence="1">The sequence shown here is derived from an EMBL/GenBank/DDBJ whole genome shotgun (WGS) entry which is preliminary data.</text>
</comment>
<evidence type="ECO:0000313" key="2">
    <source>
        <dbReference type="Proteomes" id="UP000675284"/>
    </source>
</evidence>
<sequence length="288" mass="33766">MRSVDQIMNLVLAVAKADNRIRAVGMNGSRTNANAPVDPFMDYDIAFLVNDIQSFMKDTGWIDVFGERIIMQTPEDMKLFPPELGNRFSYLMLFTDGNRIDLTLVPIEEMEIYLNEDSLTKIVLDKDNRISELPFPTDQDYWVKPPTAAFFADCCNEFWWVTTYVAKGLWRCEMLYAMDHMNLVRSMLRKMLEWHVGIETNFKISVGKNGKYLKRYLQEDTWYQLLQTYPEGNNDSCWRALFVMCELFEKTSQLVANVYDFTYPRQEAQQVLEFLQHVKKLPNDATEI</sequence>
<dbReference type="EMBL" id="JAGSOT010000003">
    <property type="protein sequence ID" value="MBR7794718.1"/>
    <property type="molecule type" value="Genomic_DNA"/>
</dbReference>
<name>A0A941I8R0_9BACI</name>
<dbReference type="InterPro" id="IPR007530">
    <property type="entry name" value="Aminoglycoside_adenylylTfrase"/>
</dbReference>
<dbReference type="Gene3D" id="1.20.120.330">
    <property type="entry name" value="Nucleotidyltransferases domain 2"/>
    <property type="match status" value="1"/>
</dbReference>
<dbReference type="PIRSF" id="PIRSF000812">
    <property type="entry name" value="AAD"/>
    <property type="match status" value="1"/>
</dbReference>